<evidence type="ECO:0000256" key="2">
    <source>
        <dbReference type="SAM" id="Phobius"/>
    </source>
</evidence>
<reference evidence="3" key="2">
    <citation type="submission" date="2020-05" db="EMBL/GenBank/DDBJ databases">
        <authorList>
            <person name="Kim H.-S."/>
            <person name="Proctor R.H."/>
            <person name="Brown D.W."/>
        </authorList>
    </citation>
    <scope>NUCLEOTIDE SEQUENCE</scope>
    <source>
        <strain evidence="3">NRRL 22465</strain>
    </source>
</reference>
<sequence length="259" mass="27290">MAAQGGNQAGPITTIPPFTNTQIFPSCANNCGKLYDANGACVPPAVAQAAGADAFTACFCSNANVSPFSTAVKGVCDEACPQAKDLSSIANWFRDICSVGSNTNTRNTRNTGASSTTNTASDSTGASSEDSNGDTGGGGDWISNHWQWVIFLVVIVVAIAAIWAGACIWRRRYLRKKDRQTSLGQKHSGSVSRPSWGPGMEASESGNAVPYDPNTDSNRDSTRDSNGVMLPASGMYSAVPVEEKPPKKEKKRWIVGSRT</sequence>
<dbReference type="EMBL" id="JABEYC010000257">
    <property type="protein sequence ID" value="KAF4980092.1"/>
    <property type="molecule type" value="Genomic_DNA"/>
</dbReference>
<proteinExistence type="predicted"/>
<protein>
    <recommendedName>
        <fullName evidence="5">Integral membrane protein</fullName>
    </recommendedName>
</protein>
<dbReference type="OrthoDB" id="5426355at2759"/>
<evidence type="ECO:0000313" key="3">
    <source>
        <dbReference type="EMBL" id="KAF4980092.1"/>
    </source>
</evidence>
<evidence type="ECO:0000256" key="1">
    <source>
        <dbReference type="SAM" id="MobiDB-lite"/>
    </source>
</evidence>
<feature type="region of interest" description="Disordered" evidence="1">
    <location>
        <begin position="104"/>
        <end position="138"/>
    </location>
</feature>
<feature type="region of interest" description="Disordered" evidence="1">
    <location>
        <begin position="179"/>
        <end position="259"/>
    </location>
</feature>
<feature type="compositionally biased region" description="Polar residues" evidence="1">
    <location>
        <begin position="181"/>
        <end position="193"/>
    </location>
</feature>
<keyword evidence="2" id="KW-1133">Transmembrane helix</keyword>
<keyword evidence="4" id="KW-1185">Reference proteome</keyword>
<organism evidence="3 4">
    <name type="scientific">Fusarium zealandicum</name>
    <dbReference type="NCBI Taxonomy" id="1053134"/>
    <lineage>
        <taxon>Eukaryota</taxon>
        <taxon>Fungi</taxon>
        <taxon>Dikarya</taxon>
        <taxon>Ascomycota</taxon>
        <taxon>Pezizomycotina</taxon>
        <taxon>Sordariomycetes</taxon>
        <taxon>Hypocreomycetidae</taxon>
        <taxon>Hypocreales</taxon>
        <taxon>Nectriaceae</taxon>
        <taxon>Fusarium</taxon>
        <taxon>Fusarium staphyleae species complex</taxon>
    </lineage>
</organism>
<accession>A0A8H4UMX4</accession>
<feature type="compositionally biased region" description="Low complexity" evidence="1">
    <location>
        <begin position="104"/>
        <end position="128"/>
    </location>
</feature>
<reference evidence="3" key="1">
    <citation type="journal article" date="2020" name="BMC Genomics">
        <title>Correction to: Identification and distribution of gene clusters required for synthesis of sphingolipid metabolism inhibitors in diverse species of the filamentous fungus Fusarium.</title>
        <authorList>
            <person name="Kim H.S."/>
            <person name="Lohmar J.M."/>
            <person name="Busman M."/>
            <person name="Brown D.W."/>
            <person name="Naumann T.A."/>
            <person name="Divon H.H."/>
            <person name="Lysoe E."/>
            <person name="Uhlig S."/>
            <person name="Proctor R.H."/>
        </authorList>
    </citation>
    <scope>NUCLEOTIDE SEQUENCE</scope>
    <source>
        <strain evidence="3">NRRL 22465</strain>
    </source>
</reference>
<keyword evidence="2" id="KW-0812">Transmembrane</keyword>
<feature type="transmembrane region" description="Helical" evidence="2">
    <location>
        <begin position="148"/>
        <end position="169"/>
    </location>
</feature>
<evidence type="ECO:0008006" key="5">
    <source>
        <dbReference type="Google" id="ProtNLM"/>
    </source>
</evidence>
<keyword evidence="2" id="KW-0472">Membrane</keyword>
<comment type="caution">
    <text evidence="3">The sequence shown here is derived from an EMBL/GenBank/DDBJ whole genome shotgun (WGS) entry which is preliminary data.</text>
</comment>
<name>A0A8H4UMX4_9HYPO</name>
<dbReference type="AlphaFoldDB" id="A0A8H4UMX4"/>
<gene>
    <name evidence="3" type="ORF">FZEAL_3813</name>
</gene>
<evidence type="ECO:0000313" key="4">
    <source>
        <dbReference type="Proteomes" id="UP000635477"/>
    </source>
</evidence>
<dbReference type="Proteomes" id="UP000635477">
    <property type="component" value="Unassembled WGS sequence"/>
</dbReference>